<sequence length="403" mass="46148">MKKGYLSEFFSGVAIKTLSAVEADLVSSNQHELNGVEALKKLFGTASEKRKYYSRFIYLTDEDTDAPVISEGLLTWYDARAAHPTRSEHRLYFPTTEVSTRASPGDLMVIGLKQDGSVLVVVAEAGSTVANQIKWLFGFADTERPGFSIKAETESDHIKLEFASRLILEQIGVVQDEETDDFLDIMLEQFGGKFPTTRVFSTFARSTVSQLDPRDDPDGVLMAWMVREEQLFRTLERHIVADRLTEGFENDVDGFLAFSLSVQNRRKSRVGHALENHLEEVFIRHDIRHDRTKITENKSKPDFVFPGIEQYLNPHFDTRRLTMLGVKSTCKDRWRQVLAEADRIEDKHLLTLEPSISVAQTSEMRDKRLTLVLPEAVHTSYTTHQRPWLLSLHDFIQLVRERQ</sequence>
<dbReference type="GO" id="GO:0009036">
    <property type="term" value="F:type II site-specific deoxyribonuclease activity"/>
    <property type="evidence" value="ECO:0007669"/>
    <property type="project" value="InterPro"/>
</dbReference>
<protein>
    <submittedName>
        <fullName evidence="2">Restriction endonuclease</fullName>
    </submittedName>
</protein>
<dbReference type="InterPro" id="IPR015109">
    <property type="entry name" value="Restrct_endonuc_II_EcoRII_C"/>
</dbReference>
<dbReference type="InterPro" id="IPR011335">
    <property type="entry name" value="Restrct_endonuc-II-like"/>
</dbReference>
<accession>A0A842HS39</accession>
<dbReference type="SUPFAM" id="SSF52980">
    <property type="entry name" value="Restriction endonuclease-like"/>
    <property type="match status" value="1"/>
</dbReference>
<dbReference type="GO" id="GO:0009307">
    <property type="term" value="P:DNA restriction-modification system"/>
    <property type="evidence" value="ECO:0007669"/>
    <property type="project" value="InterPro"/>
</dbReference>
<dbReference type="AlphaFoldDB" id="A0A842HS39"/>
<reference evidence="2 3" key="1">
    <citation type="submission" date="2020-08" db="EMBL/GenBank/DDBJ databases">
        <title>Paraeoetvoesia sp. YC-7-48 draft genome sequence.</title>
        <authorList>
            <person name="Yao L."/>
        </authorList>
    </citation>
    <scope>NUCLEOTIDE SEQUENCE [LARGE SCALE GENOMIC DNA]</scope>
    <source>
        <strain evidence="3">YC-7-48</strain>
    </source>
</reference>
<organism evidence="2 3">
    <name type="scientific">Pusillimonas minor</name>
    <dbReference type="NCBI Taxonomy" id="2697024"/>
    <lineage>
        <taxon>Bacteria</taxon>
        <taxon>Pseudomonadati</taxon>
        <taxon>Pseudomonadota</taxon>
        <taxon>Betaproteobacteria</taxon>
        <taxon>Burkholderiales</taxon>
        <taxon>Alcaligenaceae</taxon>
        <taxon>Pusillimonas</taxon>
    </lineage>
</organism>
<comment type="caution">
    <text evidence="2">The sequence shown here is derived from an EMBL/GenBank/DDBJ whole genome shotgun (WGS) entry which is preliminary data.</text>
</comment>
<gene>
    <name evidence="2" type="ORF">GTU67_14510</name>
</gene>
<dbReference type="EMBL" id="JACJUU010000021">
    <property type="protein sequence ID" value="MBC2771117.1"/>
    <property type="molecule type" value="Genomic_DNA"/>
</dbReference>
<evidence type="ECO:0000313" key="2">
    <source>
        <dbReference type="EMBL" id="MBC2771117.1"/>
    </source>
</evidence>
<dbReference type="RefSeq" id="WP_123659850.1">
    <property type="nucleotide sequence ID" value="NZ_JACJUU010000021.1"/>
</dbReference>
<feature type="domain" description="Restriction endonuclease type II EcoRII C-terminal" evidence="1">
    <location>
        <begin position="232"/>
        <end position="396"/>
    </location>
</feature>
<evidence type="ECO:0000313" key="3">
    <source>
        <dbReference type="Proteomes" id="UP000545386"/>
    </source>
</evidence>
<dbReference type="Proteomes" id="UP000545386">
    <property type="component" value="Unassembled WGS sequence"/>
</dbReference>
<keyword evidence="2" id="KW-0255">Endonuclease</keyword>
<name>A0A842HS39_9BURK</name>
<keyword evidence="2" id="KW-0378">Hydrolase</keyword>
<keyword evidence="3" id="KW-1185">Reference proteome</keyword>
<dbReference type="GO" id="GO:0003677">
    <property type="term" value="F:DNA binding"/>
    <property type="evidence" value="ECO:0007669"/>
    <property type="project" value="InterPro"/>
</dbReference>
<dbReference type="Gene3D" id="3.40.91.80">
    <property type="match status" value="1"/>
</dbReference>
<keyword evidence="2" id="KW-0540">Nuclease</keyword>
<dbReference type="InterPro" id="IPR038365">
    <property type="entry name" value="EcoRII_C_sf"/>
</dbReference>
<proteinExistence type="predicted"/>
<evidence type="ECO:0000259" key="1">
    <source>
        <dbReference type="Pfam" id="PF09019"/>
    </source>
</evidence>
<dbReference type="Pfam" id="PF09019">
    <property type="entry name" value="EcoRII-C"/>
    <property type="match status" value="1"/>
</dbReference>